<evidence type="ECO:0000256" key="1">
    <source>
        <dbReference type="SAM" id="MobiDB-lite"/>
    </source>
</evidence>
<reference evidence="3" key="3">
    <citation type="journal article" date="2010" name="Genome Res.">
        <title>Population genomic sequencing of Coccidioides fungi reveals recent hybridization and transposon control.</title>
        <authorList>
            <person name="Neafsey D.E."/>
            <person name="Barker B.M."/>
            <person name="Sharpton T.J."/>
            <person name="Stajich J.E."/>
            <person name="Park D.J."/>
            <person name="Whiston E."/>
            <person name="Hung C.-Y."/>
            <person name="McMahan C."/>
            <person name="White J."/>
            <person name="Sykes S."/>
            <person name="Heiman D."/>
            <person name="Young S."/>
            <person name="Zeng Q."/>
            <person name="Abouelleil A."/>
            <person name="Aftuck L."/>
            <person name="Bessette D."/>
            <person name="Brown A."/>
            <person name="FitzGerald M."/>
            <person name="Lui A."/>
            <person name="Macdonald J.P."/>
            <person name="Priest M."/>
            <person name="Orbach M.J."/>
            <person name="Galgiani J.N."/>
            <person name="Kirkland T.N."/>
            <person name="Cole G.T."/>
            <person name="Birren B.W."/>
            <person name="Henn M.R."/>
            <person name="Taylor J.W."/>
            <person name="Rounsley S.D."/>
        </authorList>
    </citation>
    <scope>NUCLEOTIDE SEQUENCE [LARGE SCALE GENOMIC DNA]</scope>
    <source>
        <strain evidence="3">RMSCC 3488</strain>
    </source>
</reference>
<name>A0A0J6FGJ0_COCPO</name>
<dbReference type="EMBL" id="DS268113">
    <property type="protein sequence ID" value="KMM72246.1"/>
    <property type="molecule type" value="Genomic_DNA"/>
</dbReference>
<reference evidence="3" key="2">
    <citation type="journal article" date="2009" name="Genome Res.">
        <title>Comparative genomic analyses of the human fungal pathogens Coccidioides and their relatives.</title>
        <authorList>
            <person name="Sharpton T.J."/>
            <person name="Stajich J.E."/>
            <person name="Rounsley S.D."/>
            <person name="Gardner M.J."/>
            <person name="Wortman J.R."/>
            <person name="Jordar V.S."/>
            <person name="Maiti R."/>
            <person name="Kodira C.D."/>
            <person name="Neafsey D.E."/>
            <person name="Zeng Q."/>
            <person name="Hung C.-Y."/>
            <person name="McMahan C."/>
            <person name="Muszewska A."/>
            <person name="Grynberg M."/>
            <person name="Mandel M.A."/>
            <person name="Kellner E.M."/>
            <person name="Barker B.M."/>
            <person name="Galgiani J.N."/>
            <person name="Orbach M.J."/>
            <person name="Kirkland T.N."/>
            <person name="Cole G.T."/>
            <person name="Henn M.R."/>
            <person name="Birren B.W."/>
            <person name="Taylor J.W."/>
        </authorList>
    </citation>
    <scope>NUCLEOTIDE SEQUENCE [LARGE SCALE GENOMIC DNA]</scope>
    <source>
        <strain evidence="3">RMSCC 3488</strain>
    </source>
</reference>
<organism evidence="2 3">
    <name type="scientific">Coccidioides posadasii RMSCC 3488</name>
    <dbReference type="NCBI Taxonomy" id="454284"/>
    <lineage>
        <taxon>Eukaryota</taxon>
        <taxon>Fungi</taxon>
        <taxon>Dikarya</taxon>
        <taxon>Ascomycota</taxon>
        <taxon>Pezizomycotina</taxon>
        <taxon>Eurotiomycetes</taxon>
        <taxon>Eurotiomycetidae</taxon>
        <taxon>Onygenales</taxon>
        <taxon>Onygenaceae</taxon>
        <taxon>Coccidioides</taxon>
    </lineage>
</organism>
<protein>
    <submittedName>
        <fullName evidence="2">Uncharacterized protein</fullName>
    </submittedName>
</protein>
<gene>
    <name evidence="2" type="ORF">CPAG_08543</name>
</gene>
<sequence>MPSCWVLNDHFFLLEDVQLASLIPNIKDPELDALETPTPLTPKDYTVKVVRDYSAFLQRHMNARVQAFLSHVAQLSIGRTGSSDLRLSARLGRIYTLRKPTAVFNTLCKEEKVREWLQEQIESGSNVYLVIGLRTLFDTSTEGGARLAQHYAGQFSLPVEEFAAGMPIGNVGASGRYEQGREATNRYVAPGEQIFGIRVKKLTFKFFEAREVDRMRLARNSVWMIADRSRAASHKDSEIVEAGLEGEESEDQDEDNSAQEDNNTDFVIIESGK</sequence>
<dbReference type="Proteomes" id="UP000054567">
    <property type="component" value="Unassembled WGS sequence"/>
</dbReference>
<accession>A0A0J6FGJ0</accession>
<dbReference type="AlphaFoldDB" id="A0A0J6FGJ0"/>
<evidence type="ECO:0000313" key="3">
    <source>
        <dbReference type="Proteomes" id="UP000054567"/>
    </source>
</evidence>
<reference evidence="2 3" key="1">
    <citation type="submission" date="2007-06" db="EMBL/GenBank/DDBJ databases">
        <title>The Genome Sequence of Coccidioides posadasii RMSCC_3488.</title>
        <authorList>
            <consortium name="Coccidioides Genome Resources Consortium"/>
            <consortium name="The Broad Institute Genome Sequencing Platform"/>
            <person name="Henn M.R."/>
            <person name="Sykes S."/>
            <person name="Young S."/>
            <person name="Jaffe D."/>
            <person name="Berlin A."/>
            <person name="Alvarez P."/>
            <person name="Butler J."/>
            <person name="Gnerre S."/>
            <person name="Grabherr M."/>
            <person name="Mauceli E."/>
            <person name="Brockman W."/>
            <person name="Kodira C."/>
            <person name="Alvarado L."/>
            <person name="Zeng Q."/>
            <person name="Crawford M."/>
            <person name="Antoine C."/>
            <person name="Devon K."/>
            <person name="Galgiani J."/>
            <person name="Orsborn K."/>
            <person name="Lewis M.L."/>
            <person name="Nusbaum C."/>
            <person name="Galagan J."/>
            <person name="Birren B."/>
        </authorList>
    </citation>
    <scope>NUCLEOTIDE SEQUENCE [LARGE SCALE GENOMIC DNA]</scope>
    <source>
        <strain evidence="2 3">RMSCC 3488</strain>
    </source>
</reference>
<evidence type="ECO:0000313" key="2">
    <source>
        <dbReference type="EMBL" id="KMM72246.1"/>
    </source>
</evidence>
<feature type="region of interest" description="Disordered" evidence="1">
    <location>
        <begin position="232"/>
        <end position="273"/>
    </location>
</feature>
<dbReference type="OrthoDB" id="5410365at2759"/>
<proteinExistence type="predicted"/>
<feature type="compositionally biased region" description="Acidic residues" evidence="1">
    <location>
        <begin position="244"/>
        <end position="258"/>
    </location>
</feature>
<dbReference type="VEuPathDB" id="FungiDB:CPAG_08543"/>